<evidence type="ECO:0000256" key="7">
    <source>
        <dbReference type="PIRSR" id="PIRSR036492-1"/>
    </source>
</evidence>
<reference evidence="11" key="1">
    <citation type="submission" date="2009-03" db="EMBL/GenBank/DDBJ databases">
        <authorList>
            <person name="Ryu J.-Y."/>
            <person name="Seo J."/>
            <person name="Unno T."/>
            <person name="Ahn J.-H."/>
            <person name="Sadowsky M.J."/>
            <person name="Hur H.-G."/>
        </authorList>
    </citation>
    <scope>NUCLEOTIDE SEQUENCE</scope>
    <source>
        <strain evidence="11">Jin1</strain>
    </source>
</reference>
<evidence type="ECO:0000256" key="1">
    <source>
        <dbReference type="ARBA" id="ARBA00009986"/>
    </source>
</evidence>
<dbReference type="SUPFAM" id="SSF53720">
    <property type="entry name" value="ALDH-like"/>
    <property type="match status" value="1"/>
</dbReference>
<evidence type="ECO:0000256" key="9">
    <source>
        <dbReference type="RuleBase" id="RU003345"/>
    </source>
</evidence>
<dbReference type="InterPro" id="IPR029510">
    <property type="entry name" value="Ald_DH_CS_GLU"/>
</dbReference>
<dbReference type="InterPro" id="IPR015590">
    <property type="entry name" value="Aldehyde_DH_dom"/>
</dbReference>
<feature type="active site" evidence="7 8">
    <location>
        <position position="221"/>
    </location>
</feature>
<evidence type="ECO:0000256" key="3">
    <source>
        <dbReference type="ARBA" id="ARBA00023027"/>
    </source>
</evidence>
<evidence type="ECO:0000256" key="2">
    <source>
        <dbReference type="ARBA" id="ARBA00023002"/>
    </source>
</evidence>
<dbReference type="CDD" id="cd07133">
    <property type="entry name" value="ALDH_CALDH_CalB"/>
    <property type="match status" value="1"/>
</dbReference>
<dbReference type="GO" id="GO:0050269">
    <property type="term" value="F:coniferyl-aldehyde dehydrogenase [NAD(P)+] activity"/>
    <property type="evidence" value="ECO:0007669"/>
    <property type="project" value="UniProtKB-EC"/>
</dbReference>
<dbReference type="EMBL" id="FJ851547">
    <property type="protein sequence ID" value="ACP17965.1"/>
    <property type="molecule type" value="Genomic_DNA"/>
</dbReference>
<dbReference type="FunFam" id="3.40.309.10:FF:000003">
    <property type="entry name" value="Aldehyde dehydrogenase"/>
    <property type="match status" value="1"/>
</dbReference>
<dbReference type="InterPro" id="IPR016162">
    <property type="entry name" value="Ald_DH_N"/>
</dbReference>
<evidence type="ECO:0000256" key="4">
    <source>
        <dbReference type="ARBA" id="ARBA00051482"/>
    </source>
</evidence>
<comment type="catalytic activity">
    <reaction evidence="5">
        <text>(E)-coniferaldehyde + NADP(+) + H2O = (E)-ferulate + NADPH + 2 H(+)</text>
        <dbReference type="Rhea" id="RHEA:23964"/>
        <dbReference type="ChEBI" id="CHEBI:15377"/>
        <dbReference type="ChEBI" id="CHEBI:15378"/>
        <dbReference type="ChEBI" id="CHEBI:16547"/>
        <dbReference type="ChEBI" id="CHEBI:29749"/>
        <dbReference type="ChEBI" id="CHEBI:57783"/>
        <dbReference type="ChEBI" id="CHEBI:58349"/>
        <dbReference type="EC" id="1.2.1.68"/>
    </reaction>
</comment>
<evidence type="ECO:0000256" key="6">
    <source>
        <dbReference type="PIRNR" id="PIRNR036492"/>
    </source>
</evidence>
<dbReference type="PROSITE" id="PS00687">
    <property type="entry name" value="ALDEHYDE_DEHYDR_GLU"/>
    <property type="match status" value="1"/>
</dbReference>
<dbReference type="PANTHER" id="PTHR43570:SF20">
    <property type="entry name" value="ALDEHYDE DEHYDROGENASE ALDX-RELATED"/>
    <property type="match status" value="1"/>
</dbReference>
<comment type="catalytic activity">
    <reaction evidence="4">
        <text>(E)-coniferaldehyde + NAD(+) + H2O = (E)-ferulate + NADH + 2 H(+)</text>
        <dbReference type="Rhea" id="RHEA:23968"/>
        <dbReference type="ChEBI" id="CHEBI:15377"/>
        <dbReference type="ChEBI" id="CHEBI:15378"/>
        <dbReference type="ChEBI" id="CHEBI:16547"/>
        <dbReference type="ChEBI" id="CHEBI:29749"/>
        <dbReference type="ChEBI" id="CHEBI:57540"/>
        <dbReference type="ChEBI" id="CHEBI:57945"/>
        <dbReference type="EC" id="1.2.1.68"/>
    </reaction>
</comment>
<reference evidence="11" key="2">
    <citation type="journal article" date="2010" name="Arch. Microbiol.">
        <title>Isoeugenol monooxygenase and its putative regulatory gene are located in the eugenol metabolic gene cluster in Pseudomonas nitroreducens Jin1.</title>
        <authorList>
            <person name="Ryu J.Y."/>
            <person name="Seo J."/>
            <person name="Unno T."/>
            <person name="Ahn J.H."/>
            <person name="Yan T."/>
            <person name="Sadowsky M.J."/>
            <person name="Hur H.G."/>
        </authorList>
    </citation>
    <scope>NUCLEOTIDE SEQUENCE</scope>
    <source>
        <strain evidence="11">Jin1</strain>
    </source>
</reference>
<dbReference type="Gene3D" id="3.40.605.10">
    <property type="entry name" value="Aldehyde Dehydrogenase, Chain A, domain 1"/>
    <property type="match status" value="1"/>
</dbReference>
<dbReference type="PANTHER" id="PTHR43570">
    <property type="entry name" value="ALDEHYDE DEHYDROGENASE"/>
    <property type="match status" value="1"/>
</dbReference>
<dbReference type="InterPro" id="IPR012394">
    <property type="entry name" value="Aldehyde_DH_NAD(P)"/>
</dbReference>
<sequence length="480" mass="51942">MSILGLNGAPVGAEQLGSALERMKKAHLEQGPANLELRLSRLDRAIAMLLENREAIADAVSADFGNRSREQTLLCDIAGSVASLKDSREHVAKWMEPEHHEAMFPGAEARVEFQPLGVVGVISPWNFPIVLAFGPLAGIFAAGNRAMLKPSELTPRTSTLLAELIARYFDETELTTVLGDAEVGALFSAQPFDHLIFTGGTAVAKHIMRAAADNLVPVTLELGGKSPVIVSRSADMADVAQRVLTVKTFNAGQICLAPDYVLLPEESLDSFVAEATRFVAAMYPTLLDNPDYTSIINARNFDRLHRYLTDAQAKGGRVIEINPAAEELGDSGIRKIAPTLIVNVSDEMLVLNEEIFGPLLPIKTYRDFDSAIDYVNSKQRPLASYFFGEDAVEREQVLKRTVSGAVVVNDVMSHVMMDTLPFGGVGHSGMGAYHGIYGFRTFSHAKPVLVQSPVGESNLAMRAPYGEAIHGLLSVLLSTE</sequence>
<dbReference type="InterPro" id="IPR016163">
    <property type="entry name" value="Ald_DH_C"/>
</dbReference>
<dbReference type="GO" id="GO:0005737">
    <property type="term" value="C:cytoplasm"/>
    <property type="evidence" value="ECO:0007669"/>
    <property type="project" value="TreeGrafter"/>
</dbReference>
<dbReference type="AlphaFoldDB" id="C3VA18"/>
<evidence type="ECO:0000259" key="10">
    <source>
        <dbReference type="Pfam" id="PF00171"/>
    </source>
</evidence>
<evidence type="ECO:0000256" key="8">
    <source>
        <dbReference type="PROSITE-ProRule" id="PRU10007"/>
    </source>
</evidence>
<dbReference type="Pfam" id="PF00171">
    <property type="entry name" value="Aldedh"/>
    <property type="match status" value="1"/>
</dbReference>
<dbReference type="GO" id="GO:0004029">
    <property type="term" value="F:aldehyde dehydrogenase (NAD+) activity"/>
    <property type="evidence" value="ECO:0007669"/>
    <property type="project" value="TreeGrafter"/>
</dbReference>
<gene>
    <name evidence="11" type="primary">calB</name>
</gene>
<organism evidence="11">
    <name type="scientific">Pseudomonas nitroreducens</name>
    <dbReference type="NCBI Taxonomy" id="46680"/>
    <lineage>
        <taxon>Bacteria</taxon>
        <taxon>Pseudomonadati</taxon>
        <taxon>Pseudomonadota</taxon>
        <taxon>Gammaproteobacteria</taxon>
        <taxon>Pseudomonadales</taxon>
        <taxon>Pseudomonadaceae</taxon>
        <taxon>Pseudomonas</taxon>
    </lineage>
</organism>
<accession>C3VA18</accession>
<evidence type="ECO:0000256" key="5">
    <source>
        <dbReference type="ARBA" id="ARBA00051636"/>
    </source>
</evidence>
<feature type="active site" evidence="7">
    <location>
        <position position="255"/>
    </location>
</feature>
<dbReference type="PIRSF" id="PIRSF036492">
    <property type="entry name" value="ALDH"/>
    <property type="match status" value="1"/>
</dbReference>
<dbReference type="InterPro" id="IPR016161">
    <property type="entry name" value="Ald_DH/histidinol_DH"/>
</dbReference>
<dbReference type="Gene3D" id="3.40.309.10">
    <property type="entry name" value="Aldehyde Dehydrogenase, Chain A, domain 2"/>
    <property type="match status" value="1"/>
</dbReference>
<dbReference type="GO" id="GO:0006081">
    <property type="term" value="P:aldehyde metabolic process"/>
    <property type="evidence" value="ECO:0007669"/>
    <property type="project" value="InterPro"/>
</dbReference>
<comment type="similarity">
    <text evidence="1 6 9">Belongs to the aldehyde dehydrogenase family.</text>
</comment>
<name>C3VA18_PSENT</name>
<feature type="domain" description="Aldehyde dehydrogenase" evidence="10">
    <location>
        <begin position="12"/>
        <end position="447"/>
    </location>
</feature>
<keyword evidence="3" id="KW-0520">NAD</keyword>
<proteinExistence type="inferred from homology"/>
<keyword evidence="2 6" id="KW-0560">Oxidoreductase</keyword>
<evidence type="ECO:0000313" key="11">
    <source>
        <dbReference type="EMBL" id="ACP17965.1"/>
    </source>
</evidence>
<protein>
    <recommendedName>
        <fullName evidence="6">Aldehyde dehydrogenase</fullName>
    </recommendedName>
</protein>